<feature type="domain" description="ABC transporter" evidence="6">
    <location>
        <begin position="4"/>
        <end position="237"/>
    </location>
</feature>
<dbReference type="OrthoDB" id="9804819at2"/>
<dbReference type="GO" id="GO:0046677">
    <property type="term" value="P:response to antibiotic"/>
    <property type="evidence" value="ECO:0007669"/>
    <property type="project" value="UniProtKB-KW"/>
</dbReference>
<dbReference type="SMART" id="SM00382">
    <property type="entry name" value="AAA"/>
    <property type="match status" value="1"/>
</dbReference>
<reference evidence="7 8" key="1">
    <citation type="journal article" date="2015" name="Genome Announc.">
        <title>Complete Genome Sequence of the Type Strain Corynebacterium mustelae DSM 45274, Isolated from Various Tissues of a Male Ferret with Lethal Sepsis.</title>
        <authorList>
            <person name="Ruckert C."/>
            <person name="Eimer J."/>
            <person name="Winkler A."/>
            <person name="Tauch A."/>
        </authorList>
    </citation>
    <scope>NUCLEOTIDE SEQUENCE [LARGE SCALE GENOMIC DNA]</scope>
    <source>
        <strain evidence="7 8">DSM 45274</strain>
    </source>
</reference>
<dbReference type="EMBL" id="CP011542">
    <property type="protein sequence ID" value="AKK04463.1"/>
    <property type="molecule type" value="Genomic_DNA"/>
</dbReference>
<dbReference type="GO" id="GO:0016887">
    <property type="term" value="F:ATP hydrolysis activity"/>
    <property type="evidence" value="ECO:0007669"/>
    <property type="project" value="InterPro"/>
</dbReference>
<evidence type="ECO:0000313" key="8">
    <source>
        <dbReference type="Proteomes" id="UP000035199"/>
    </source>
</evidence>
<keyword evidence="2" id="KW-0813">Transport</keyword>
<dbReference type="Proteomes" id="UP000035199">
    <property type="component" value="Chromosome"/>
</dbReference>
<evidence type="ECO:0000256" key="5">
    <source>
        <dbReference type="ARBA" id="ARBA00023251"/>
    </source>
</evidence>
<keyword evidence="3" id="KW-0547">Nucleotide-binding</keyword>
<proteinExistence type="predicted"/>
<dbReference type="GO" id="GO:0005886">
    <property type="term" value="C:plasma membrane"/>
    <property type="evidence" value="ECO:0007669"/>
    <property type="project" value="UniProtKB-SubCell"/>
</dbReference>
<dbReference type="Gene3D" id="3.40.50.300">
    <property type="entry name" value="P-loop containing nucleotide triphosphate hydrolases"/>
    <property type="match status" value="1"/>
</dbReference>
<evidence type="ECO:0000256" key="2">
    <source>
        <dbReference type="ARBA" id="ARBA00022448"/>
    </source>
</evidence>
<dbReference type="PANTHER" id="PTHR42711:SF18">
    <property type="entry name" value="ABC TRANSPORTER, ATP-BINDING PROTEIN"/>
    <property type="match status" value="1"/>
</dbReference>
<gene>
    <name evidence="7" type="ORF">CMUST_00530</name>
</gene>
<comment type="subcellular location">
    <subcellularLocation>
        <location evidence="1">Cell membrane</location>
        <topology evidence="1">Peripheral membrane protein</topology>
    </subcellularLocation>
</comment>
<accession>A0A0G3GY43</accession>
<reference evidence="8" key="2">
    <citation type="submission" date="2015-05" db="EMBL/GenBank/DDBJ databases">
        <title>Complete genome sequence of Corynebacterium mustelae DSM 45274, isolated from various tissues of a male ferret with lethal sepsis.</title>
        <authorList>
            <person name="Ruckert C."/>
            <person name="Albersmeier A."/>
            <person name="Winkler A."/>
            <person name="Tauch A."/>
        </authorList>
    </citation>
    <scope>NUCLEOTIDE SEQUENCE [LARGE SCALE GENOMIC DNA]</scope>
    <source>
        <strain evidence="8">DSM 45274</strain>
    </source>
</reference>
<dbReference type="InterPro" id="IPR003593">
    <property type="entry name" value="AAA+_ATPase"/>
</dbReference>
<dbReference type="InterPro" id="IPR050763">
    <property type="entry name" value="ABC_transporter_ATP-binding"/>
</dbReference>
<keyword evidence="8" id="KW-1185">Reference proteome</keyword>
<dbReference type="PATRIC" id="fig|571915.4.peg.110"/>
<keyword evidence="7" id="KW-0378">Hydrolase</keyword>
<dbReference type="STRING" id="571915.CMUST_00530"/>
<dbReference type="Pfam" id="PF00005">
    <property type="entry name" value="ABC_tran"/>
    <property type="match status" value="1"/>
</dbReference>
<protein>
    <submittedName>
        <fullName evidence="7">ABC-type multidrug transport system, ATPase component</fullName>
        <ecNumber evidence="7">3.6.3.-</ecNumber>
    </submittedName>
</protein>
<dbReference type="InterPro" id="IPR027417">
    <property type="entry name" value="P-loop_NTPase"/>
</dbReference>
<dbReference type="RefSeq" id="WP_047260882.1">
    <property type="nucleotide sequence ID" value="NZ_CP011542.1"/>
</dbReference>
<dbReference type="EC" id="3.6.3.-" evidence="7"/>
<dbReference type="AlphaFoldDB" id="A0A0G3GY43"/>
<dbReference type="SUPFAM" id="SSF52540">
    <property type="entry name" value="P-loop containing nucleoside triphosphate hydrolases"/>
    <property type="match status" value="1"/>
</dbReference>
<dbReference type="PROSITE" id="PS50893">
    <property type="entry name" value="ABC_TRANSPORTER_2"/>
    <property type="match status" value="1"/>
</dbReference>
<keyword evidence="5" id="KW-0046">Antibiotic resistance</keyword>
<evidence type="ECO:0000256" key="3">
    <source>
        <dbReference type="ARBA" id="ARBA00022741"/>
    </source>
</evidence>
<evidence type="ECO:0000259" key="6">
    <source>
        <dbReference type="PROSITE" id="PS50893"/>
    </source>
</evidence>
<evidence type="ECO:0000313" key="7">
    <source>
        <dbReference type="EMBL" id="AKK04463.1"/>
    </source>
</evidence>
<evidence type="ECO:0000256" key="4">
    <source>
        <dbReference type="ARBA" id="ARBA00022840"/>
    </source>
</evidence>
<organism evidence="7 8">
    <name type="scientific">Corynebacterium mustelae</name>
    <dbReference type="NCBI Taxonomy" id="571915"/>
    <lineage>
        <taxon>Bacteria</taxon>
        <taxon>Bacillati</taxon>
        <taxon>Actinomycetota</taxon>
        <taxon>Actinomycetes</taxon>
        <taxon>Mycobacteriales</taxon>
        <taxon>Corynebacteriaceae</taxon>
        <taxon>Corynebacterium</taxon>
    </lineage>
</organism>
<dbReference type="InterPro" id="IPR003439">
    <property type="entry name" value="ABC_transporter-like_ATP-bd"/>
</dbReference>
<dbReference type="CDD" id="cd03230">
    <property type="entry name" value="ABC_DR_subfamily_A"/>
    <property type="match status" value="1"/>
</dbReference>
<sequence>MVVLDVKNLKRSFDNGATFAVKDVSFSVNQGEILGLVGINGAGKTTTVKMCGTLLAPTAGSITVAGIDAVAKPQQARSHIGLVLGVEKGFYPRATVNANMRFFADLAGVSYRNQQQEISRVLELVGLADKLSVKAAALSHGQKQRLHIARALLGNPQVLLFDEPTSGLDPDIALKVRDVIRKAADQGAGMVLTSHSMSEISQLSDRIAVLNNGEISIVGKEKDIFDFAHVDQVLGFSFVPQYDSELEDIKTALRPYGRTVIKPHGGMWRLTHYVPVGVSMPGLTDLVKDREYTLRSAVLEDAFLALAANGNE</sequence>
<name>A0A0G3GY43_9CORY</name>
<dbReference type="PANTHER" id="PTHR42711">
    <property type="entry name" value="ABC TRANSPORTER ATP-BINDING PROTEIN"/>
    <property type="match status" value="1"/>
</dbReference>
<dbReference type="KEGG" id="cmv:CMUST_00530"/>
<dbReference type="GO" id="GO:0005524">
    <property type="term" value="F:ATP binding"/>
    <property type="evidence" value="ECO:0007669"/>
    <property type="project" value="UniProtKB-KW"/>
</dbReference>
<evidence type="ECO:0000256" key="1">
    <source>
        <dbReference type="ARBA" id="ARBA00004202"/>
    </source>
</evidence>
<keyword evidence="4" id="KW-0067">ATP-binding</keyword>